<sequence>MRQRRKKNQIEASRSRRKRRFSRGGEAARDRQMHTGASVRPGVRRRRAKRQRSLARFGIVIFFAACFGVLLQQAVITSLDGDVRALQSQVKEQQSVNDSLEGKIISSRNLAAIEAKARNYGMTEPTAKQYVYIVMKKSDQLANAKGIGGYLARWMNRMQQ</sequence>
<dbReference type="AlphaFoldDB" id="E6MGD2"/>
<dbReference type="GO" id="GO:0051301">
    <property type="term" value="P:cell division"/>
    <property type="evidence" value="ECO:0007669"/>
    <property type="project" value="UniProtKB-KW"/>
</dbReference>
<feature type="transmembrane region" description="Helical" evidence="2">
    <location>
        <begin position="54"/>
        <end position="71"/>
    </location>
</feature>
<keyword evidence="2" id="KW-1133">Transmembrane helix</keyword>
<dbReference type="RefSeq" id="WP_006598489.1">
    <property type="nucleotide sequence ID" value="NZ_GL622359.1"/>
</dbReference>
<keyword evidence="2" id="KW-0812">Transmembrane</keyword>
<dbReference type="Proteomes" id="UP000004754">
    <property type="component" value="Unassembled WGS sequence"/>
</dbReference>
<dbReference type="InterPro" id="IPR007060">
    <property type="entry name" value="FtsL/DivIC"/>
</dbReference>
<keyword evidence="3" id="KW-0132">Cell division</keyword>
<name>E6MGD2_9FIRM</name>
<evidence type="ECO:0000313" key="4">
    <source>
        <dbReference type="Proteomes" id="UP000004754"/>
    </source>
</evidence>
<evidence type="ECO:0000256" key="2">
    <source>
        <dbReference type="SAM" id="Phobius"/>
    </source>
</evidence>
<feature type="region of interest" description="Disordered" evidence="1">
    <location>
        <begin position="1"/>
        <end position="47"/>
    </location>
</feature>
<dbReference type="HOGENOM" id="CLU_1650654_0_0_9"/>
<keyword evidence="3" id="KW-0131">Cell cycle</keyword>
<keyword evidence="2" id="KW-0472">Membrane</keyword>
<protein>
    <submittedName>
        <fullName evidence="3">Putative cell division protein FtsL</fullName>
    </submittedName>
</protein>
<organism evidence="3 4">
    <name type="scientific">Pseudoramibacter alactolyticus ATCC 23263</name>
    <dbReference type="NCBI Taxonomy" id="887929"/>
    <lineage>
        <taxon>Bacteria</taxon>
        <taxon>Bacillati</taxon>
        <taxon>Bacillota</taxon>
        <taxon>Clostridia</taxon>
        <taxon>Eubacteriales</taxon>
        <taxon>Eubacteriaceae</taxon>
        <taxon>Pseudoramibacter</taxon>
    </lineage>
</organism>
<reference evidence="3 4" key="1">
    <citation type="submission" date="2010-12" db="EMBL/GenBank/DDBJ databases">
        <authorList>
            <person name="Muzny D."/>
            <person name="Qin X."/>
            <person name="Deng J."/>
            <person name="Jiang H."/>
            <person name="Liu Y."/>
            <person name="Qu J."/>
            <person name="Song X.-Z."/>
            <person name="Zhang L."/>
            <person name="Thornton R."/>
            <person name="Coyle M."/>
            <person name="Francisco L."/>
            <person name="Jackson L."/>
            <person name="Javaid M."/>
            <person name="Korchina V."/>
            <person name="Kovar C."/>
            <person name="Mata R."/>
            <person name="Mathew T."/>
            <person name="Ngo R."/>
            <person name="Nguyen L."/>
            <person name="Nguyen N."/>
            <person name="Okwuonu G."/>
            <person name="Ongeri F."/>
            <person name="Pham C."/>
            <person name="Simmons D."/>
            <person name="Wilczek-Boney K."/>
            <person name="Hale W."/>
            <person name="Jakkamsetti A."/>
            <person name="Pham P."/>
            <person name="Ruth R."/>
            <person name="San Lucas F."/>
            <person name="Warren J."/>
            <person name="Zhang J."/>
            <person name="Zhao Z."/>
            <person name="Zhou C."/>
            <person name="Zhu D."/>
            <person name="Lee S."/>
            <person name="Bess C."/>
            <person name="Blankenburg K."/>
            <person name="Forbes L."/>
            <person name="Fu Q."/>
            <person name="Gubbala S."/>
            <person name="Hirani K."/>
            <person name="Jayaseelan J.C."/>
            <person name="Lara F."/>
            <person name="Munidasa M."/>
            <person name="Palculict T."/>
            <person name="Patil S."/>
            <person name="Pu L.-L."/>
            <person name="Saada N."/>
            <person name="Tang L."/>
            <person name="Weissenberger G."/>
            <person name="Zhu Y."/>
            <person name="Hemphill L."/>
            <person name="Shang Y."/>
            <person name="Youmans B."/>
            <person name="Ayvaz T."/>
            <person name="Ross M."/>
            <person name="Santibanez J."/>
            <person name="Aqrawi P."/>
            <person name="Gross S."/>
            <person name="Joshi V."/>
            <person name="Fowler G."/>
            <person name="Nazareth L."/>
            <person name="Reid J."/>
            <person name="Worley K."/>
            <person name="Petrosino J."/>
            <person name="Highlander S."/>
            <person name="Gibbs R."/>
        </authorList>
    </citation>
    <scope>NUCLEOTIDE SEQUENCE [LARGE SCALE GENOMIC DNA]</scope>
    <source>
        <strain evidence="3 4">ATCC 23263</strain>
    </source>
</reference>
<proteinExistence type="predicted"/>
<evidence type="ECO:0000313" key="3">
    <source>
        <dbReference type="EMBL" id="EFV01672.1"/>
    </source>
</evidence>
<dbReference type="OrthoDB" id="1778264at2"/>
<evidence type="ECO:0000256" key="1">
    <source>
        <dbReference type="SAM" id="MobiDB-lite"/>
    </source>
</evidence>
<keyword evidence="4" id="KW-1185">Reference proteome</keyword>
<dbReference type="Pfam" id="PF04977">
    <property type="entry name" value="DivIC"/>
    <property type="match status" value="1"/>
</dbReference>
<gene>
    <name evidence="3" type="ORF">HMP0721_1065</name>
</gene>
<dbReference type="EMBL" id="AEQN01000016">
    <property type="protein sequence ID" value="EFV01672.1"/>
    <property type="molecule type" value="Genomic_DNA"/>
</dbReference>
<accession>E6MGD2</accession>
<dbReference type="eggNOG" id="ENOG502ZE76">
    <property type="taxonomic scope" value="Bacteria"/>
</dbReference>
<dbReference type="STRING" id="887929.HMP0721_1065"/>
<comment type="caution">
    <text evidence="3">The sequence shown here is derived from an EMBL/GenBank/DDBJ whole genome shotgun (WGS) entry which is preliminary data.</text>
</comment>